<gene>
    <name evidence="1" type="ORF">KSP40_PGU007260</name>
</gene>
<organism evidence="1 2">
    <name type="scientific">Platanthera guangdongensis</name>
    <dbReference type="NCBI Taxonomy" id="2320717"/>
    <lineage>
        <taxon>Eukaryota</taxon>
        <taxon>Viridiplantae</taxon>
        <taxon>Streptophyta</taxon>
        <taxon>Embryophyta</taxon>
        <taxon>Tracheophyta</taxon>
        <taxon>Spermatophyta</taxon>
        <taxon>Magnoliopsida</taxon>
        <taxon>Liliopsida</taxon>
        <taxon>Asparagales</taxon>
        <taxon>Orchidaceae</taxon>
        <taxon>Orchidoideae</taxon>
        <taxon>Orchideae</taxon>
        <taxon>Orchidinae</taxon>
        <taxon>Platanthera</taxon>
    </lineage>
</organism>
<evidence type="ECO:0000313" key="2">
    <source>
        <dbReference type="Proteomes" id="UP001412067"/>
    </source>
</evidence>
<proteinExistence type="predicted"/>
<evidence type="ECO:0000313" key="1">
    <source>
        <dbReference type="EMBL" id="KAK8950106.1"/>
    </source>
</evidence>
<keyword evidence="2" id="KW-1185">Reference proteome</keyword>
<comment type="caution">
    <text evidence="1">The sequence shown here is derived from an EMBL/GenBank/DDBJ whole genome shotgun (WGS) entry which is preliminary data.</text>
</comment>
<accession>A0ABR2LT95</accession>
<name>A0ABR2LT95_9ASPA</name>
<sequence>MPVTCLQDRVFEKVYRPMKGCDIDEDGIYLFRDGTVDQTMPAQFGDMECGGGDIVDDRIKGCTSHTASIISLVSWDSLLPKRER</sequence>
<protein>
    <submittedName>
        <fullName evidence="1">Uncharacterized protein</fullName>
    </submittedName>
</protein>
<reference evidence="1 2" key="1">
    <citation type="journal article" date="2022" name="Nat. Plants">
        <title>Genomes of leafy and leafless Platanthera orchids illuminate the evolution of mycoheterotrophy.</title>
        <authorList>
            <person name="Li M.H."/>
            <person name="Liu K.W."/>
            <person name="Li Z."/>
            <person name="Lu H.C."/>
            <person name="Ye Q.L."/>
            <person name="Zhang D."/>
            <person name="Wang J.Y."/>
            <person name="Li Y.F."/>
            <person name="Zhong Z.M."/>
            <person name="Liu X."/>
            <person name="Yu X."/>
            <person name="Liu D.K."/>
            <person name="Tu X.D."/>
            <person name="Liu B."/>
            <person name="Hao Y."/>
            <person name="Liao X.Y."/>
            <person name="Jiang Y.T."/>
            <person name="Sun W.H."/>
            <person name="Chen J."/>
            <person name="Chen Y.Q."/>
            <person name="Ai Y."/>
            <person name="Zhai J.W."/>
            <person name="Wu S.S."/>
            <person name="Zhou Z."/>
            <person name="Hsiao Y.Y."/>
            <person name="Wu W.L."/>
            <person name="Chen Y.Y."/>
            <person name="Lin Y.F."/>
            <person name="Hsu J.L."/>
            <person name="Li C.Y."/>
            <person name="Wang Z.W."/>
            <person name="Zhao X."/>
            <person name="Zhong W.Y."/>
            <person name="Ma X.K."/>
            <person name="Ma L."/>
            <person name="Huang J."/>
            <person name="Chen G.Z."/>
            <person name="Huang M.Z."/>
            <person name="Huang L."/>
            <person name="Peng D.H."/>
            <person name="Luo Y.B."/>
            <person name="Zou S.Q."/>
            <person name="Chen S.P."/>
            <person name="Lan S."/>
            <person name="Tsai W.C."/>
            <person name="Van de Peer Y."/>
            <person name="Liu Z.J."/>
        </authorList>
    </citation>
    <scope>NUCLEOTIDE SEQUENCE [LARGE SCALE GENOMIC DNA]</scope>
    <source>
        <strain evidence="1">Lor288</strain>
    </source>
</reference>
<dbReference type="Proteomes" id="UP001412067">
    <property type="component" value="Unassembled WGS sequence"/>
</dbReference>
<dbReference type="EMBL" id="JBBWWR010000015">
    <property type="protein sequence ID" value="KAK8950106.1"/>
    <property type="molecule type" value="Genomic_DNA"/>
</dbReference>